<evidence type="ECO:0000313" key="3">
    <source>
        <dbReference type="Proteomes" id="UP001196413"/>
    </source>
</evidence>
<feature type="region of interest" description="Disordered" evidence="1">
    <location>
        <begin position="1"/>
        <end position="38"/>
    </location>
</feature>
<dbReference type="AlphaFoldDB" id="A0AAD5QYM8"/>
<comment type="caution">
    <text evidence="2">The sequence shown here is derived from an EMBL/GenBank/DDBJ whole genome shotgun (WGS) entry which is preliminary data.</text>
</comment>
<sequence length="111" mass="12563">MAEAKETAEWTSSKSKETTTELARRSAEGVHKEHDDQHSLISASNPFFFILTRDDVTLSSFHKDYENARKSKANEVTSNDRNGAQLTDITERIESMIVKSQKAAHSETKYN</sequence>
<reference evidence="2" key="1">
    <citation type="submission" date="2021-06" db="EMBL/GenBank/DDBJ databases">
        <title>Parelaphostrongylus tenuis whole genome reference sequence.</title>
        <authorList>
            <person name="Garwood T.J."/>
            <person name="Larsen P.A."/>
            <person name="Fountain-Jones N.M."/>
            <person name="Garbe J.R."/>
            <person name="Macchietto M.G."/>
            <person name="Kania S.A."/>
            <person name="Gerhold R.W."/>
            <person name="Richards J.E."/>
            <person name="Wolf T.M."/>
        </authorList>
    </citation>
    <scope>NUCLEOTIDE SEQUENCE</scope>
    <source>
        <strain evidence="2">MNPRO001-30</strain>
        <tissue evidence="2">Meninges</tissue>
    </source>
</reference>
<name>A0AAD5QYM8_PARTN</name>
<evidence type="ECO:0000256" key="1">
    <source>
        <dbReference type="SAM" id="MobiDB-lite"/>
    </source>
</evidence>
<organism evidence="2 3">
    <name type="scientific">Parelaphostrongylus tenuis</name>
    <name type="common">Meningeal worm</name>
    <dbReference type="NCBI Taxonomy" id="148309"/>
    <lineage>
        <taxon>Eukaryota</taxon>
        <taxon>Metazoa</taxon>
        <taxon>Ecdysozoa</taxon>
        <taxon>Nematoda</taxon>
        <taxon>Chromadorea</taxon>
        <taxon>Rhabditida</taxon>
        <taxon>Rhabditina</taxon>
        <taxon>Rhabditomorpha</taxon>
        <taxon>Strongyloidea</taxon>
        <taxon>Metastrongylidae</taxon>
        <taxon>Parelaphostrongylus</taxon>
    </lineage>
</organism>
<protein>
    <submittedName>
        <fullName evidence="2">Uncharacterized protein</fullName>
    </submittedName>
</protein>
<evidence type="ECO:0000313" key="2">
    <source>
        <dbReference type="EMBL" id="KAJ1366294.1"/>
    </source>
</evidence>
<gene>
    <name evidence="2" type="ORF">KIN20_026923</name>
</gene>
<dbReference type="Proteomes" id="UP001196413">
    <property type="component" value="Unassembled WGS sequence"/>
</dbReference>
<keyword evidence="3" id="KW-1185">Reference proteome</keyword>
<dbReference type="EMBL" id="JAHQIW010005517">
    <property type="protein sequence ID" value="KAJ1366294.1"/>
    <property type="molecule type" value="Genomic_DNA"/>
</dbReference>
<accession>A0AAD5QYM8</accession>
<proteinExistence type="predicted"/>